<accession>A0A6C0IAI8</accession>
<evidence type="ECO:0000313" key="2">
    <source>
        <dbReference type="EMBL" id="QHT89974.1"/>
    </source>
</evidence>
<feature type="region of interest" description="Disordered" evidence="1">
    <location>
        <begin position="1"/>
        <end position="23"/>
    </location>
</feature>
<name>A0A6C0IAI8_9ZZZZ</name>
<dbReference type="AlphaFoldDB" id="A0A6C0IAI8"/>
<protein>
    <submittedName>
        <fullName evidence="2">Uncharacterized protein</fullName>
    </submittedName>
</protein>
<feature type="compositionally biased region" description="Basic residues" evidence="1">
    <location>
        <begin position="1"/>
        <end position="15"/>
    </location>
</feature>
<proteinExistence type="predicted"/>
<reference evidence="2" key="1">
    <citation type="journal article" date="2020" name="Nature">
        <title>Giant virus diversity and host interactions through global metagenomics.</title>
        <authorList>
            <person name="Schulz F."/>
            <person name="Roux S."/>
            <person name="Paez-Espino D."/>
            <person name="Jungbluth S."/>
            <person name="Walsh D.A."/>
            <person name="Denef V.J."/>
            <person name="McMahon K.D."/>
            <person name="Konstantinidis K.T."/>
            <person name="Eloe-Fadrosh E.A."/>
            <person name="Kyrpides N.C."/>
            <person name="Woyke T."/>
        </authorList>
    </citation>
    <scope>NUCLEOTIDE SEQUENCE</scope>
    <source>
        <strain evidence="2">GVMAG-M-3300023184-62</strain>
    </source>
</reference>
<dbReference type="EMBL" id="MN740152">
    <property type="protein sequence ID" value="QHT89974.1"/>
    <property type="molecule type" value="Genomic_DNA"/>
</dbReference>
<feature type="region of interest" description="Disordered" evidence="1">
    <location>
        <begin position="43"/>
        <end position="64"/>
    </location>
</feature>
<sequence>MATHRRHRQTRKLRKYSGGTPNQNAELLKIKNKLTRVNKSAIRPNKQGKNLYNISHHPWNNGFK</sequence>
<evidence type="ECO:0000256" key="1">
    <source>
        <dbReference type="SAM" id="MobiDB-lite"/>
    </source>
</evidence>
<organism evidence="2">
    <name type="scientific">viral metagenome</name>
    <dbReference type="NCBI Taxonomy" id="1070528"/>
    <lineage>
        <taxon>unclassified sequences</taxon>
        <taxon>metagenomes</taxon>
        <taxon>organismal metagenomes</taxon>
    </lineage>
</organism>